<dbReference type="SMART" id="SM00208">
    <property type="entry name" value="TNFR"/>
    <property type="match status" value="3"/>
</dbReference>
<dbReference type="Proteomes" id="UP000261620">
    <property type="component" value="Unplaced"/>
</dbReference>
<dbReference type="PANTHER" id="PTHR46861:SF1">
    <property type="entry name" value="TUMOR NECROSIS FACTOR RECEPTOR SUPERFAMILY MEMBER 1A"/>
    <property type="match status" value="1"/>
</dbReference>
<dbReference type="Pfam" id="PF00020">
    <property type="entry name" value="TNFR_c6"/>
    <property type="match status" value="1"/>
</dbReference>
<dbReference type="PROSITE" id="PS50050">
    <property type="entry name" value="TNFR_NGFR_2"/>
    <property type="match status" value="1"/>
</dbReference>
<dbReference type="GO" id="GO:0045121">
    <property type="term" value="C:membrane raft"/>
    <property type="evidence" value="ECO:0007669"/>
    <property type="project" value="TreeGrafter"/>
</dbReference>
<dbReference type="InterPro" id="IPR011029">
    <property type="entry name" value="DEATH-like_dom_sf"/>
</dbReference>
<dbReference type="Gene3D" id="2.10.50.10">
    <property type="entry name" value="Tumor Necrosis Factor Receptor, subunit A, domain 2"/>
    <property type="match status" value="2"/>
</dbReference>
<dbReference type="InterPro" id="IPR000488">
    <property type="entry name" value="Death_dom"/>
</dbReference>
<dbReference type="Gene3D" id="1.10.533.10">
    <property type="entry name" value="Death Domain, Fas"/>
    <property type="match status" value="1"/>
</dbReference>
<reference evidence="9" key="1">
    <citation type="submission" date="2025-08" db="UniProtKB">
        <authorList>
            <consortium name="Ensembl"/>
        </authorList>
    </citation>
    <scope>IDENTIFICATION</scope>
</reference>
<evidence type="ECO:0000256" key="6">
    <source>
        <dbReference type="PROSITE-ProRule" id="PRU00206"/>
    </source>
</evidence>
<keyword evidence="4 6" id="KW-1015">Disulfide bond</keyword>
<evidence type="ECO:0008006" key="11">
    <source>
        <dbReference type="Google" id="ProtNLM"/>
    </source>
</evidence>
<dbReference type="SMART" id="SM00005">
    <property type="entry name" value="DEATH"/>
    <property type="match status" value="1"/>
</dbReference>
<comment type="caution">
    <text evidence="6">Lacks conserved residue(s) required for the propagation of feature annotation.</text>
</comment>
<evidence type="ECO:0000256" key="3">
    <source>
        <dbReference type="ARBA" id="ARBA00022737"/>
    </source>
</evidence>
<dbReference type="GO" id="GO:0006915">
    <property type="term" value="P:apoptotic process"/>
    <property type="evidence" value="ECO:0007669"/>
    <property type="project" value="UniProtKB-KW"/>
</dbReference>
<dbReference type="InterPro" id="IPR052493">
    <property type="entry name" value="TNFRSF1A"/>
</dbReference>
<proteinExistence type="predicted"/>
<evidence type="ECO:0000313" key="9">
    <source>
        <dbReference type="Ensembl" id="ENSMMOP00000021087.1"/>
    </source>
</evidence>
<dbReference type="GO" id="GO:0005031">
    <property type="term" value="F:tumor necrosis factor receptor activity"/>
    <property type="evidence" value="ECO:0007669"/>
    <property type="project" value="TreeGrafter"/>
</dbReference>
<evidence type="ECO:0000256" key="1">
    <source>
        <dbReference type="ARBA" id="ARBA00022703"/>
    </source>
</evidence>
<sequence>MFVLTLSTTQTSGELQCPDGDYRSTNNVCCNKCLAGTVWPRQRTNCIPCPTGQYSDNINFSHTCRGCRQCKSTHNVVVSKCQRDRDTICRCEDGYYKSQIDSQAYFCNKCSLCGANERIKEACKFPKCKSILFITSVQTLLTSWPGVPNTESIELTFMPQHSPLSSVSDLIYMVLDQVPVMQVKQLVRLLGVKDTEIEQAELDHRSCREAHYQMLKLWAERGSRAGGLLHLHLLQELVVELRKMHLEKAAEELETNFGFQ</sequence>
<dbReference type="SUPFAM" id="SSF57586">
    <property type="entry name" value="TNF receptor-like"/>
    <property type="match status" value="2"/>
</dbReference>
<keyword evidence="2" id="KW-0732">Signal</keyword>
<dbReference type="InterPro" id="IPR033994">
    <property type="entry name" value="TNFRSF1A_death"/>
</dbReference>
<keyword evidence="10" id="KW-1185">Reference proteome</keyword>
<dbReference type="PROSITE" id="PS50017">
    <property type="entry name" value="DEATH_DOMAIN"/>
    <property type="match status" value="1"/>
</dbReference>
<evidence type="ECO:0000313" key="10">
    <source>
        <dbReference type="Proteomes" id="UP000261620"/>
    </source>
</evidence>
<dbReference type="PANTHER" id="PTHR46861">
    <property type="entry name" value="TUMOR NECROSIS FACTOR RECEPTOR SUPERFAMILY MEMBER 1A"/>
    <property type="match status" value="1"/>
</dbReference>
<evidence type="ECO:0000259" key="7">
    <source>
        <dbReference type="PROSITE" id="PS50017"/>
    </source>
</evidence>
<dbReference type="AlphaFoldDB" id="A0A3Q4BLF4"/>
<evidence type="ECO:0000259" key="8">
    <source>
        <dbReference type="PROSITE" id="PS50050"/>
    </source>
</evidence>
<keyword evidence="5" id="KW-0325">Glycoprotein</keyword>
<keyword evidence="3" id="KW-0677">Repeat</keyword>
<dbReference type="Ensembl" id="ENSMMOT00000021442.1">
    <property type="protein sequence ID" value="ENSMMOP00000021087.1"/>
    <property type="gene ID" value="ENSMMOG00000016038.1"/>
</dbReference>
<protein>
    <recommendedName>
        <fullName evidence="11">Tumor necrosis factor receptor superfamily, member 1a</fullName>
    </recommendedName>
</protein>
<evidence type="ECO:0000256" key="5">
    <source>
        <dbReference type="ARBA" id="ARBA00023180"/>
    </source>
</evidence>
<dbReference type="SUPFAM" id="SSF47986">
    <property type="entry name" value="DEATH domain"/>
    <property type="match status" value="1"/>
</dbReference>
<feature type="repeat" description="TNFR-Cys" evidence="6">
    <location>
        <begin position="48"/>
        <end position="89"/>
    </location>
</feature>
<dbReference type="GO" id="GO:0043120">
    <property type="term" value="F:tumor necrosis factor binding"/>
    <property type="evidence" value="ECO:0007669"/>
    <property type="project" value="TreeGrafter"/>
</dbReference>
<dbReference type="CDD" id="cd08313">
    <property type="entry name" value="Death_TNFR1"/>
    <property type="match status" value="1"/>
</dbReference>
<keyword evidence="1" id="KW-0053">Apoptosis</keyword>
<feature type="disulfide bond" evidence="6">
    <location>
        <begin position="49"/>
        <end position="64"/>
    </location>
</feature>
<name>A0A3Q4BLF4_MOLML</name>
<organism evidence="9 10">
    <name type="scientific">Mola mola</name>
    <name type="common">Ocean sunfish</name>
    <name type="synonym">Tetraodon mola</name>
    <dbReference type="NCBI Taxonomy" id="94237"/>
    <lineage>
        <taxon>Eukaryota</taxon>
        <taxon>Metazoa</taxon>
        <taxon>Chordata</taxon>
        <taxon>Craniata</taxon>
        <taxon>Vertebrata</taxon>
        <taxon>Euteleostomi</taxon>
        <taxon>Actinopterygii</taxon>
        <taxon>Neopterygii</taxon>
        <taxon>Teleostei</taxon>
        <taxon>Neoteleostei</taxon>
        <taxon>Acanthomorphata</taxon>
        <taxon>Eupercaria</taxon>
        <taxon>Tetraodontiformes</taxon>
        <taxon>Molidae</taxon>
        <taxon>Mola</taxon>
    </lineage>
</organism>
<evidence type="ECO:0000256" key="2">
    <source>
        <dbReference type="ARBA" id="ARBA00022729"/>
    </source>
</evidence>
<accession>A0A3Q4BLF4</accession>
<dbReference type="InterPro" id="IPR001368">
    <property type="entry name" value="TNFR/NGFR_Cys_rich_reg"/>
</dbReference>
<dbReference type="GO" id="GO:0006954">
    <property type="term" value="P:inflammatory response"/>
    <property type="evidence" value="ECO:0007669"/>
    <property type="project" value="TreeGrafter"/>
</dbReference>
<evidence type="ECO:0000256" key="4">
    <source>
        <dbReference type="ARBA" id="ARBA00023157"/>
    </source>
</evidence>
<dbReference type="PROSITE" id="PS00652">
    <property type="entry name" value="TNFR_NGFR_1"/>
    <property type="match status" value="1"/>
</dbReference>
<feature type="domain" description="Death" evidence="7">
    <location>
        <begin position="168"/>
        <end position="257"/>
    </location>
</feature>
<feature type="domain" description="TNFR-Cys" evidence="8">
    <location>
        <begin position="48"/>
        <end position="89"/>
    </location>
</feature>
<dbReference type="GO" id="GO:0043235">
    <property type="term" value="C:receptor complex"/>
    <property type="evidence" value="ECO:0007669"/>
    <property type="project" value="TreeGrafter"/>
</dbReference>
<reference evidence="9" key="2">
    <citation type="submission" date="2025-09" db="UniProtKB">
        <authorList>
            <consortium name="Ensembl"/>
        </authorList>
    </citation>
    <scope>IDENTIFICATION</scope>
</reference>
<dbReference type="Pfam" id="PF00531">
    <property type="entry name" value="Death"/>
    <property type="match status" value="1"/>
</dbReference>